<comment type="caution">
    <text evidence="1">The sequence shown here is derived from an EMBL/GenBank/DDBJ whole genome shotgun (WGS) entry which is preliminary data.</text>
</comment>
<dbReference type="RefSeq" id="WP_147168281.1">
    <property type="nucleotide sequence ID" value="NZ_VOOR01000031.1"/>
</dbReference>
<dbReference type="Proteomes" id="UP000321580">
    <property type="component" value="Unassembled WGS sequence"/>
</dbReference>
<reference evidence="1 2" key="1">
    <citation type="submission" date="2019-08" db="EMBL/GenBank/DDBJ databases">
        <title>Genome of Phaeodactylibacter luteus.</title>
        <authorList>
            <person name="Bowman J.P."/>
        </authorList>
    </citation>
    <scope>NUCLEOTIDE SEQUENCE [LARGE SCALE GENOMIC DNA]</scope>
    <source>
        <strain evidence="1 2">KCTC 42180</strain>
    </source>
</reference>
<gene>
    <name evidence="1" type="ORF">FRY97_14540</name>
</gene>
<evidence type="ECO:0000313" key="2">
    <source>
        <dbReference type="Proteomes" id="UP000321580"/>
    </source>
</evidence>
<dbReference type="EMBL" id="VOOR01000031">
    <property type="protein sequence ID" value="TXB62374.1"/>
    <property type="molecule type" value="Genomic_DNA"/>
</dbReference>
<sequence>MHASLAAHGKQRLAFRDGFSLIIRCERNAGSWMERPFLPRHLLACRASDAKGWPARRAERAASPGA</sequence>
<evidence type="ECO:0000313" key="1">
    <source>
        <dbReference type="EMBL" id="TXB62374.1"/>
    </source>
</evidence>
<proteinExistence type="predicted"/>
<accession>A0A5C6RK76</accession>
<name>A0A5C6RK76_9BACT</name>
<organism evidence="1 2">
    <name type="scientific">Phaeodactylibacter luteus</name>
    <dbReference type="NCBI Taxonomy" id="1564516"/>
    <lineage>
        <taxon>Bacteria</taxon>
        <taxon>Pseudomonadati</taxon>
        <taxon>Bacteroidota</taxon>
        <taxon>Saprospiria</taxon>
        <taxon>Saprospirales</taxon>
        <taxon>Haliscomenobacteraceae</taxon>
        <taxon>Phaeodactylibacter</taxon>
    </lineage>
</organism>
<keyword evidence="2" id="KW-1185">Reference proteome</keyword>
<dbReference type="AlphaFoldDB" id="A0A5C6RK76"/>
<protein>
    <submittedName>
        <fullName evidence="1">Uncharacterized protein</fullName>
    </submittedName>
</protein>